<reference evidence="3" key="1">
    <citation type="journal article" date="2019" name="Int. J. Syst. Evol. Microbiol.">
        <title>The Global Catalogue of Microorganisms (GCM) 10K type strain sequencing project: providing services to taxonomists for standard genome sequencing and annotation.</title>
        <authorList>
            <consortium name="The Broad Institute Genomics Platform"/>
            <consortium name="The Broad Institute Genome Sequencing Center for Infectious Disease"/>
            <person name="Wu L."/>
            <person name="Ma J."/>
        </authorList>
    </citation>
    <scope>NUCLEOTIDE SEQUENCE [LARGE SCALE GENOMIC DNA]</scope>
    <source>
        <strain evidence="3">CGMCC 4.7645</strain>
    </source>
</reference>
<keyword evidence="3" id="KW-1185">Reference proteome</keyword>
<protein>
    <submittedName>
        <fullName evidence="2">Uncharacterized protein</fullName>
    </submittedName>
</protein>
<dbReference type="Proteomes" id="UP001597417">
    <property type="component" value="Unassembled WGS sequence"/>
</dbReference>
<comment type="caution">
    <text evidence="2">The sequence shown here is derived from an EMBL/GenBank/DDBJ whole genome shotgun (WGS) entry which is preliminary data.</text>
</comment>
<organism evidence="2 3">
    <name type="scientific">Amycolatopsis pigmentata</name>
    <dbReference type="NCBI Taxonomy" id="450801"/>
    <lineage>
        <taxon>Bacteria</taxon>
        <taxon>Bacillati</taxon>
        <taxon>Actinomycetota</taxon>
        <taxon>Actinomycetes</taxon>
        <taxon>Pseudonocardiales</taxon>
        <taxon>Pseudonocardiaceae</taxon>
        <taxon>Amycolatopsis</taxon>
    </lineage>
</organism>
<sequence>MSLIDRLADAIAGPEERTRAEIDRDIANLNEQRQDGGKTGGDQ</sequence>
<feature type="compositionally biased region" description="Basic and acidic residues" evidence="1">
    <location>
        <begin position="14"/>
        <end position="36"/>
    </location>
</feature>
<dbReference type="EMBL" id="JBHUKR010000022">
    <property type="protein sequence ID" value="MFD2421611.1"/>
    <property type="molecule type" value="Genomic_DNA"/>
</dbReference>
<proteinExistence type="predicted"/>
<evidence type="ECO:0000256" key="1">
    <source>
        <dbReference type="SAM" id="MobiDB-lite"/>
    </source>
</evidence>
<gene>
    <name evidence="2" type="ORF">ACFSXZ_35300</name>
</gene>
<name>A0ABW5G9P1_9PSEU</name>
<dbReference type="RefSeq" id="WP_378270294.1">
    <property type="nucleotide sequence ID" value="NZ_JBHUKR010000022.1"/>
</dbReference>
<accession>A0ABW5G9P1</accession>
<evidence type="ECO:0000313" key="2">
    <source>
        <dbReference type="EMBL" id="MFD2421611.1"/>
    </source>
</evidence>
<evidence type="ECO:0000313" key="3">
    <source>
        <dbReference type="Proteomes" id="UP001597417"/>
    </source>
</evidence>
<feature type="region of interest" description="Disordered" evidence="1">
    <location>
        <begin position="1"/>
        <end position="43"/>
    </location>
</feature>